<dbReference type="NCBIfam" id="TIGR00358">
    <property type="entry name" value="3_prime_RNase"/>
    <property type="match status" value="1"/>
</dbReference>
<dbReference type="Pfam" id="PF00575">
    <property type="entry name" value="S1"/>
    <property type="match status" value="1"/>
</dbReference>
<dbReference type="EMBL" id="QKUB01000002">
    <property type="protein sequence ID" value="PZW01409.1"/>
    <property type="molecule type" value="Genomic_DNA"/>
</dbReference>
<dbReference type="Gene3D" id="2.40.50.140">
    <property type="entry name" value="Nucleic acid-binding proteins"/>
    <property type="match status" value="1"/>
</dbReference>
<organism evidence="9 10">
    <name type="scientific">Metamycoplasma auris</name>
    <dbReference type="NCBI Taxonomy" id="51363"/>
    <lineage>
        <taxon>Bacteria</taxon>
        <taxon>Bacillati</taxon>
        <taxon>Mycoplasmatota</taxon>
        <taxon>Mycoplasmoidales</taxon>
        <taxon>Metamycoplasmataceae</taxon>
        <taxon>Metamycoplasma</taxon>
    </lineage>
</organism>
<dbReference type="PROSITE" id="PS50126">
    <property type="entry name" value="S1"/>
    <property type="match status" value="1"/>
</dbReference>
<comment type="function">
    <text evidence="7">3'-5' exoribonuclease that releases 5'-nucleoside monophosphates and is involved in maturation of structured RNAs.</text>
</comment>
<evidence type="ECO:0000256" key="7">
    <source>
        <dbReference type="HAMAP-Rule" id="MF_01895"/>
    </source>
</evidence>
<evidence type="ECO:0000313" key="9">
    <source>
        <dbReference type="EMBL" id="PZW01409.1"/>
    </source>
</evidence>
<protein>
    <recommendedName>
        <fullName evidence="7">Ribonuclease R</fullName>
        <shortName evidence="7">RNase R</shortName>
        <ecNumber evidence="7">3.1.13.1</ecNumber>
    </recommendedName>
</protein>
<dbReference type="PROSITE" id="PS01175">
    <property type="entry name" value="RIBONUCLEASE_II"/>
    <property type="match status" value="1"/>
</dbReference>
<dbReference type="EC" id="3.1.13.1" evidence="7"/>
<dbReference type="InterPro" id="IPR004476">
    <property type="entry name" value="RNase_II/RNase_R"/>
</dbReference>
<evidence type="ECO:0000256" key="2">
    <source>
        <dbReference type="ARBA" id="ARBA00022490"/>
    </source>
</evidence>
<dbReference type="RefSeq" id="WP_111518180.1">
    <property type="nucleotide sequence ID" value="NZ_QKUB01000002.1"/>
</dbReference>
<dbReference type="NCBIfam" id="TIGR02063">
    <property type="entry name" value="RNase_R"/>
    <property type="match status" value="1"/>
</dbReference>
<dbReference type="Pfam" id="PF00773">
    <property type="entry name" value="RNB"/>
    <property type="match status" value="1"/>
</dbReference>
<comment type="catalytic activity">
    <reaction evidence="1 7">
        <text>Exonucleolytic cleavage in the 3'- to 5'-direction to yield nucleoside 5'-phosphates.</text>
        <dbReference type="EC" id="3.1.13.1"/>
    </reaction>
</comment>
<keyword evidence="10" id="KW-1185">Reference proteome</keyword>
<dbReference type="GO" id="GO:0008859">
    <property type="term" value="F:exoribonuclease II activity"/>
    <property type="evidence" value="ECO:0007669"/>
    <property type="project" value="UniProtKB-UniRule"/>
</dbReference>
<dbReference type="InterPro" id="IPR012340">
    <property type="entry name" value="NA-bd_OB-fold"/>
</dbReference>
<comment type="subcellular location">
    <subcellularLocation>
        <location evidence="7">Cytoplasm</location>
    </subcellularLocation>
</comment>
<dbReference type="HAMAP" id="MF_01895">
    <property type="entry name" value="RNase_R"/>
    <property type="match status" value="1"/>
</dbReference>
<dbReference type="SUPFAM" id="SSF50249">
    <property type="entry name" value="Nucleic acid-binding proteins"/>
    <property type="match status" value="2"/>
</dbReference>
<keyword evidence="6 7" id="KW-0694">RNA-binding</keyword>
<keyword evidence="4 7" id="KW-0378">Hydrolase</keyword>
<evidence type="ECO:0000256" key="1">
    <source>
        <dbReference type="ARBA" id="ARBA00001849"/>
    </source>
</evidence>
<keyword evidence="2 7" id="KW-0963">Cytoplasm</keyword>
<evidence type="ECO:0000256" key="5">
    <source>
        <dbReference type="ARBA" id="ARBA00022839"/>
    </source>
</evidence>
<dbReference type="SMART" id="SM00955">
    <property type="entry name" value="RNB"/>
    <property type="match status" value="1"/>
</dbReference>
<proteinExistence type="inferred from homology"/>
<dbReference type="OrthoDB" id="9764149at2"/>
<dbReference type="GO" id="GO:0005829">
    <property type="term" value="C:cytosol"/>
    <property type="evidence" value="ECO:0007669"/>
    <property type="project" value="TreeGrafter"/>
</dbReference>
<evidence type="ECO:0000256" key="6">
    <source>
        <dbReference type="ARBA" id="ARBA00022884"/>
    </source>
</evidence>
<dbReference type="AlphaFoldDB" id="A0A2W7GW22"/>
<keyword evidence="3 7" id="KW-0540">Nuclease</keyword>
<dbReference type="InterPro" id="IPR050180">
    <property type="entry name" value="RNR_Ribonuclease"/>
</dbReference>
<comment type="similarity">
    <text evidence="7">Belongs to the RNR ribonuclease family. RNase R subfamily.</text>
</comment>
<dbReference type="InterPro" id="IPR003029">
    <property type="entry name" value="S1_domain"/>
</dbReference>
<gene>
    <name evidence="7" type="primary">rnr</name>
    <name evidence="9" type="ORF">BCF89_10231</name>
</gene>
<keyword evidence="5 7" id="KW-0269">Exonuclease</keyword>
<dbReference type="Proteomes" id="UP000249646">
    <property type="component" value="Unassembled WGS sequence"/>
</dbReference>
<evidence type="ECO:0000256" key="4">
    <source>
        <dbReference type="ARBA" id="ARBA00022801"/>
    </source>
</evidence>
<comment type="caution">
    <text evidence="9">The sequence shown here is derived from an EMBL/GenBank/DDBJ whole genome shotgun (WGS) entry which is preliminary data.</text>
</comment>
<dbReference type="PANTHER" id="PTHR23355">
    <property type="entry name" value="RIBONUCLEASE"/>
    <property type="match status" value="1"/>
</dbReference>
<sequence>MKFKHEYNKNLDSEEILKVIQNNTSGLSFLELVKKLKINPDHNQKISTLLKQLILEDKIEINREQKYVPIFYLKTVESEISISSKRLGFIDFTTEVDTNNKNKAAILFPYQIKNILNGDLVEAKIFSYYGINNELLYKAKITKLISHKQKIIIGLITKNNFGKYIFEAINDRDKANFEIINYHSIPKNITSNDVIEAKILKPNEKNVAILFNSIIDQLDSFDYPFNKIFSENEVTLDFSQETIDAAKRLPKEVSAYELNNRVDLRDLITVTIDGLDTKDFDDAISCYKLPNSNTKLFIHIADVSHYVKEDDEIDKEALRRGTSIYLPDKVIPMLPFELSNGICSLNPKVDRCTITLELEIDKDGNNVDYKIYESIINSDYRLTYNEVNDYFDNKINLPEKIKKTLDDSNYVSQLIRSKKNAEGYVNFEIKEPKIIMKDNKVVDIKIKTEGRSENMIEDFMVRANETIAYLMSFNHIPSIYRIHDQPSTEKLLELQELINFSNFKNIKVPFDGEPLSFARMVEKIKSKNFDEFIKSALLRTMQKAIYSAKNIGHFGLASKYYSHFTSPIRRYPDLLLHRLIKKYLINKKHINSLEYQNEEAKIEQIAQQNSESERTAMTVERDIVDIRKAEFFDTLVDKVFDATIVSIEKFGIFLNIENYQTSVLIHFDDLNDEVIKISNFEAKGNKYYFKVGMNQKIQIKSIDRNKGNINAKLC</sequence>
<evidence type="ECO:0000256" key="3">
    <source>
        <dbReference type="ARBA" id="ARBA00022722"/>
    </source>
</evidence>
<evidence type="ECO:0000259" key="8">
    <source>
        <dbReference type="PROSITE" id="PS50126"/>
    </source>
</evidence>
<name>A0A2W7GW22_9BACT</name>
<accession>A0A2W7GW22</accession>
<dbReference type="InterPro" id="IPR022966">
    <property type="entry name" value="RNase_II/R_CS"/>
</dbReference>
<dbReference type="InterPro" id="IPR001900">
    <property type="entry name" value="RNase_II/R"/>
</dbReference>
<feature type="domain" description="S1 motif" evidence="8">
    <location>
        <begin position="637"/>
        <end position="714"/>
    </location>
</feature>
<dbReference type="GO" id="GO:0003723">
    <property type="term" value="F:RNA binding"/>
    <property type="evidence" value="ECO:0007669"/>
    <property type="project" value="UniProtKB-UniRule"/>
</dbReference>
<dbReference type="InterPro" id="IPR011805">
    <property type="entry name" value="RNase_R"/>
</dbReference>
<reference evidence="9 10" key="1">
    <citation type="submission" date="2018-06" db="EMBL/GenBank/DDBJ databases">
        <title>Genomic Encyclopedia of Archaeal and Bacterial Type Strains, Phase II (KMG-II): from individual species to whole genera.</title>
        <authorList>
            <person name="Goeker M."/>
        </authorList>
    </citation>
    <scope>NUCLEOTIDE SEQUENCE [LARGE SCALE GENOMIC DNA]</scope>
    <source>
        <strain evidence="9 10">ATCC 51348</strain>
    </source>
</reference>
<dbReference type="PANTHER" id="PTHR23355:SF9">
    <property type="entry name" value="DIS3-LIKE EXONUCLEASE 2"/>
    <property type="match status" value="1"/>
</dbReference>
<evidence type="ECO:0000313" key="10">
    <source>
        <dbReference type="Proteomes" id="UP000249646"/>
    </source>
</evidence>
<dbReference type="GO" id="GO:0006402">
    <property type="term" value="P:mRNA catabolic process"/>
    <property type="evidence" value="ECO:0007669"/>
    <property type="project" value="TreeGrafter"/>
</dbReference>